<keyword evidence="1" id="KW-0677">Repeat</keyword>
<dbReference type="InterPro" id="IPR003409">
    <property type="entry name" value="MORN"/>
</dbReference>
<name>A0A9N8EPA7_9STRA</name>
<feature type="compositionally biased region" description="Polar residues" evidence="2">
    <location>
        <begin position="821"/>
        <end position="858"/>
    </location>
</feature>
<feature type="compositionally biased region" description="Acidic residues" evidence="2">
    <location>
        <begin position="527"/>
        <end position="546"/>
    </location>
</feature>
<feature type="compositionally biased region" description="Acidic residues" evidence="2">
    <location>
        <begin position="584"/>
        <end position="603"/>
    </location>
</feature>
<feature type="region of interest" description="Disordered" evidence="2">
    <location>
        <begin position="219"/>
        <end position="248"/>
    </location>
</feature>
<evidence type="ECO:0000256" key="2">
    <source>
        <dbReference type="SAM" id="MobiDB-lite"/>
    </source>
</evidence>
<dbReference type="Proteomes" id="UP001153069">
    <property type="component" value="Unassembled WGS sequence"/>
</dbReference>
<feature type="compositionally biased region" description="Polar residues" evidence="2">
    <location>
        <begin position="647"/>
        <end position="657"/>
    </location>
</feature>
<dbReference type="PANTHER" id="PTHR43215:SF14">
    <property type="entry name" value="RADIAL SPOKE HEAD 1 HOMOLOG"/>
    <property type="match status" value="1"/>
</dbReference>
<feature type="compositionally biased region" description="Basic residues" evidence="2">
    <location>
        <begin position="172"/>
        <end position="185"/>
    </location>
</feature>
<dbReference type="Gene3D" id="2.20.110.10">
    <property type="entry name" value="Histone H3 K4-specific methyltransferase SET7/9 N-terminal domain"/>
    <property type="match status" value="3"/>
</dbReference>
<feature type="compositionally biased region" description="Polar residues" evidence="2">
    <location>
        <begin position="1"/>
        <end position="54"/>
    </location>
</feature>
<feature type="compositionally biased region" description="Low complexity" evidence="2">
    <location>
        <begin position="219"/>
        <end position="228"/>
    </location>
</feature>
<dbReference type="SUPFAM" id="SSF82185">
    <property type="entry name" value="Histone H3 K4-specific methyltransferase SET7/9 N-terminal domain"/>
    <property type="match status" value="2"/>
</dbReference>
<dbReference type="OrthoDB" id="270720at2759"/>
<gene>
    <name evidence="3" type="ORF">SEMRO_1278_G258810.1</name>
</gene>
<feature type="compositionally biased region" description="Basic residues" evidence="2">
    <location>
        <begin position="632"/>
        <end position="645"/>
    </location>
</feature>
<dbReference type="PANTHER" id="PTHR43215">
    <property type="entry name" value="RADIAL SPOKE HEAD 1 HOMOLOG"/>
    <property type="match status" value="1"/>
</dbReference>
<dbReference type="AlphaFoldDB" id="A0A9N8EPA7"/>
<dbReference type="SMART" id="SM00698">
    <property type="entry name" value="MORN"/>
    <property type="match status" value="7"/>
</dbReference>
<feature type="compositionally biased region" description="Polar residues" evidence="2">
    <location>
        <begin position="229"/>
        <end position="238"/>
    </location>
</feature>
<feature type="region of interest" description="Disordered" evidence="2">
    <location>
        <begin position="1"/>
        <end position="83"/>
    </location>
</feature>
<accession>A0A9N8EPA7</accession>
<keyword evidence="4" id="KW-1185">Reference proteome</keyword>
<evidence type="ECO:0000313" key="3">
    <source>
        <dbReference type="EMBL" id="CAB9522215.1"/>
    </source>
</evidence>
<reference evidence="3" key="1">
    <citation type="submission" date="2020-06" db="EMBL/GenBank/DDBJ databases">
        <authorList>
            <consortium name="Plant Systems Biology data submission"/>
        </authorList>
    </citation>
    <scope>NUCLEOTIDE SEQUENCE</scope>
    <source>
        <strain evidence="3">D6</strain>
    </source>
</reference>
<comment type="caution">
    <text evidence="3">The sequence shown here is derived from an EMBL/GenBank/DDBJ whole genome shotgun (WGS) entry which is preliminary data.</text>
</comment>
<feature type="region of interest" description="Disordered" evidence="2">
    <location>
        <begin position="269"/>
        <end position="303"/>
    </location>
</feature>
<feature type="region of interest" description="Disordered" evidence="2">
    <location>
        <begin position="330"/>
        <end position="372"/>
    </location>
</feature>
<feature type="compositionally biased region" description="Low complexity" evidence="2">
    <location>
        <begin position="239"/>
        <end position="248"/>
    </location>
</feature>
<feature type="compositionally biased region" description="Basic and acidic residues" evidence="2">
    <location>
        <begin position="688"/>
        <end position="702"/>
    </location>
</feature>
<feature type="compositionally biased region" description="Polar residues" evidence="2">
    <location>
        <begin position="769"/>
        <end position="792"/>
    </location>
</feature>
<feature type="region of interest" description="Disordered" evidence="2">
    <location>
        <begin position="423"/>
        <end position="446"/>
    </location>
</feature>
<organism evidence="3 4">
    <name type="scientific">Seminavis robusta</name>
    <dbReference type="NCBI Taxonomy" id="568900"/>
    <lineage>
        <taxon>Eukaryota</taxon>
        <taxon>Sar</taxon>
        <taxon>Stramenopiles</taxon>
        <taxon>Ochrophyta</taxon>
        <taxon>Bacillariophyta</taxon>
        <taxon>Bacillariophyceae</taxon>
        <taxon>Bacillariophycidae</taxon>
        <taxon>Naviculales</taxon>
        <taxon>Naviculaceae</taxon>
        <taxon>Seminavis</taxon>
    </lineage>
</organism>
<proteinExistence type="predicted"/>
<protein>
    <submittedName>
        <fullName evidence="3">Whole genome shotgun sequence</fullName>
    </submittedName>
</protein>
<evidence type="ECO:0000313" key="4">
    <source>
        <dbReference type="Proteomes" id="UP001153069"/>
    </source>
</evidence>
<feature type="compositionally biased region" description="Basic and acidic residues" evidence="2">
    <location>
        <begin position="156"/>
        <end position="171"/>
    </location>
</feature>
<dbReference type="Pfam" id="PF02493">
    <property type="entry name" value="MORN"/>
    <property type="match status" value="6"/>
</dbReference>
<sequence length="1130" mass="124212">MQDESQSTSVDYPSEPLTNGVVSGPSTTIPCAKTTENGHTNGGSSHPINTCNRINTSTSTSNNSEEEESVAKEKEDTGGGTDSMESLIARWCQVQETENQNSTDMLGTTLILLSLQKLERRVEKQETSLQDLSTTMHQNQSALQTDLSRILSFVKAQEESNDKHHSNDNNHHHQNHHPANHHQLRRSSTNSTAPLQTFHVTTSNHSHIPGNAVHSTAAASAISALSGSEQTVSSHQESTNNNTHNTNNNNQQQAAALQEIVLSPQHNIHRTDTNSIHPSSVFTSVRTLEKQPPRPPKRHDSFQSLGRKSIGMMSSASSVASSAVLKPPAVFVPPQTEDDDDSPPVDTMKPPEPTITTTSNSIKRTTSASTNTTINTGATTTVANNTSAIAGIAGAAALTRSRSKSSFRSSTPQLDIIWDASEHTTGQSPQQAAKARTTADNTNLNSKGMNLRFNAIKAKRPMLAASLDDDDDDSEDARSAKVFGAVKSYMDVASAAGNASGGIPTLAPINNHDSCLTGVQSFMDEVEYDDDDDDDDEDLEDLEEEHDNSNSHNSNSNDDDKPLEEPQNNGGFVLSAAVSIAESTESEDDFDDDDFDDDEDFDDNLDKTSSTKSDSKKERKQRKKERKEARKRERKEKKEKKKKSKSIIINNKVSPSETEGKEHRKKSRFSLPSTAKIIWKRSTGTNKESSRSRDSSPVRSREQSPVMPQRQISTKTSNSGERPPPTLDRAFSFVDDNPRTHQVASGADPPLQPPSTAAPTKKLHRRNTSETNNITQTTRGSTRSFTEASETMTVKTPMTAKTPQDAIARNDIAEPPPPPQAQKTRQIFNHQQHASAQNRQHPFNLYSNQHPHQPQQAYDNRENDFHQPPRRRAPFPRARGMMPTLVNSKREIVIAGGESSRLQISSLTLDTALPSADAGSVLQEVMNKSITDKCKERGTYTGTLNESEEPDGFGTMIYNSGAFYKGHWKEGHWHGHGILRTPNGDGYEGDFVYDCRHGRGIYKYENGDVYEGDFSSDKRHGKGTFLFQSGSMYRGDFAFGNFHGYGWYEFDEGYYEGSWAEGVYEGIGSLIYKDGSHYTGRFKGGVADGLGEEVKPDGSTKRGIWRSGEFIGQADGEETASNNHDIVLSL</sequence>
<feature type="region of interest" description="Disordered" evidence="2">
    <location>
        <begin position="527"/>
        <end position="792"/>
    </location>
</feature>
<dbReference type="EMBL" id="CAICTM010001276">
    <property type="protein sequence ID" value="CAB9522215.1"/>
    <property type="molecule type" value="Genomic_DNA"/>
</dbReference>
<evidence type="ECO:0000256" key="1">
    <source>
        <dbReference type="ARBA" id="ARBA00022737"/>
    </source>
</evidence>
<feature type="compositionally biased region" description="Polar residues" evidence="2">
    <location>
        <begin position="354"/>
        <end position="364"/>
    </location>
</feature>
<feature type="compositionally biased region" description="Polar residues" evidence="2">
    <location>
        <begin position="710"/>
        <end position="720"/>
    </location>
</feature>
<feature type="region of interest" description="Disordered" evidence="2">
    <location>
        <begin position="810"/>
        <end position="877"/>
    </location>
</feature>
<feature type="compositionally biased region" description="Polar residues" evidence="2">
    <location>
        <begin position="273"/>
        <end position="286"/>
    </location>
</feature>
<feature type="region of interest" description="Disordered" evidence="2">
    <location>
        <begin position="156"/>
        <end position="190"/>
    </location>
</feature>